<keyword evidence="1" id="KW-1133">Transmembrane helix</keyword>
<reference evidence="2 3" key="1">
    <citation type="submission" date="2014-02" db="EMBL/GenBank/DDBJ databases">
        <title>The small core and large imbalanced accessory genome model reveals a collaborative survival strategy of Sorangium cellulosum strains in nature.</title>
        <authorList>
            <person name="Han K."/>
            <person name="Peng R."/>
            <person name="Blom J."/>
            <person name="Li Y.-Z."/>
        </authorList>
    </citation>
    <scope>NUCLEOTIDE SEQUENCE [LARGE SCALE GENOMIC DNA]</scope>
    <source>
        <strain evidence="2 3">So0011-07</strain>
    </source>
</reference>
<dbReference type="Proteomes" id="UP000075635">
    <property type="component" value="Unassembled WGS sequence"/>
</dbReference>
<dbReference type="EMBL" id="JEMB01000476">
    <property type="protein sequence ID" value="KYF96946.1"/>
    <property type="molecule type" value="Genomic_DNA"/>
</dbReference>
<proteinExistence type="predicted"/>
<evidence type="ECO:0000256" key="1">
    <source>
        <dbReference type="SAM" id="Phobius"/>
    </source>
</evidence>
<organism evidence="2 3">
    <name type="scientific">Sorangium cellulosum</name>
    <name type="common">Polyangium cellulosum</name>
    <dbReference type="NCBI Taxonomy" id="56"/>
    <lineage>
        <taxon>Bacteria</taxon>
        <taxon>Pseudomonadati</taxon>
        <taxon>Myxococcota</taxon>
        <taxon>Polyangia</taxon>
        <taxon>Polyangiales</taxon>
        <taxon>Polyangiaceae</taxon>
        <taxon>Sorangium</taxon>
    </lineage>
</organism>
<protein>
    <submittedName>
        <fullName evidence="2">Uncharacterized protein</fullName>
    </submittedName>
</protein>
<evidence type="ECO:0000313" key="3">
    <source>
        <dbReference type="Proteomes" id="UP000075635"/>
    </source>
</evidence>
<keyword evidence="1" id="KW-0812">Transmembrane</keyword>
<comment type="caution">
    <text evidence="2">The sequence shown here is derived from an EMBL/GenBank/DDBJ whole genome shotgun (WGS) entry which is preliminary data.</text>
</comment>
<dbReference type="AlphaFoldDB" id="A0A150SWZ8"/>
<keyword evidence="1" id="KW-0472">Membrane</keyword>
<accession>A0A150SWZ8</accession>
<gene>
    <name evidence="2" type="ORF">BE17_49625</name>
</gene>
<feature type="transmembrane region" description="Helical" evidence="1">
    <location>
        <begin position="28"/>
        <end position="49"/>
    </location>
</feature>
<evidence type="ECO:0000313" key="2">
    <source>
        <dbReference type="EMBL" id="KYF96946.1"/>
    </source>
</evidence>
<sequence>MNVCPTENECRWSLRGDVLARLTTMDQISTATLVAGTTLAGATLLYAVLRNGTQIRARGAGVEVTFVW</sequence>
<name>A0A150SWZ8_SORCE</name>